<accession>A0A833WWD3</accession>
<organism evidence="2 3">
    <name type="scientific">Juglans regia</name>
    <name type="common">English walnut</name>
    <dbReference type="NCBI Taxonomy" id="51240"/>
    <lineage>
        <taxon>Eukaryota</taxon>
        <taxon>Viridiplantae</taxon>
        <taxon>Streptophyta</taxon>
        <taxon>Embryophyta</taxon>
        <taxon>Tracheophyta</taxon>
        <taxon>Spermatophyta</taxon>
        <taxon>Magnoliopsida</taxon>
        <taxon>eudicotyledons</taxon>
        <taxon>Gunneridae</taxon>
        <taxon>Pentapetalae</taxon>
        <taxon>rosids</taxon>
        <taxon>fabids</taxon>
        <taxon>Fagales</taxon>
        <taxon>Juglandaceae</taxon>
        <taxon>Juglans</taxon>
    </lineage>
</organism>
<evidence type="ECO:0000256" key="1">
    <source>
        <dbReference type="SAM" id="MobiDB-lite"/>
    </source>
</evidence>
<reference evidence="2" key="2">
    <citation type="submission" date="2020-03" db="EMBL/GenBank/DDBJ databases">
        <title>Walnut 2.0.</title>
        <authorList>
            <person name="Marrano A."/>
            <person name="Britton M."/>
            <person name="Zimin A.V."/>
            <person name="Zaini P.A."/>
            <person name="Workman R."/>
            <person name="Puiu D."/>
            <person name="Bianco L."/>
            <person name="Allen B.J."/>
            <person name="Troggio M."/>
            <person name="Leslie C.A."/>
            <person name="Timp W."/>
            <person name="Dendekar A."/>
            <person name="Salzberg S.L."/>
            <person name="Neale D.B."/>
        </authorList>
    </citation>
    <scope>NUCLEOTIDE SEQUENCE</scope>
    <source>
        <tissue evidence="2">Leaves</tissue>
    </source>
</reference>
<sequence>MSSMRSLAIESKVFGIWAEGHEVLITERGWKGSQTLRLGWDTARWVSRSLEECSKLRSKVYYSAYRDGNRGYIVQKGSNPRGSFLALVEYSGGGRRSFIFIPGERDGMGWRKLAVVVREVGNKGAQGRGPPSSSTEARSYKEVVQTPRVVSNLASVELNRVGEVTGLVEAQRREGDGRGVSGQNDLSMLSDLRDMQIALEEMAVKVKGLIRCVLGKEIMGSNSGLGSGPESDLVKQGTEALGVGQERRPKGKGQSTQGIRPESNQPKGLTWRKKSQVGVDSETGGPVPPWPAKPQTATSKVIEALTEEQPQVAGSVKHGEVNPGSSVARSETNALDSVQTWSTAVDTEIPTSITRSRGDSDRNKGKTVSVQSRDTVTEPILPQLIPPLAQIELEASGELMLINHVMDREAGEIIEADEGHNEVLTSMVEGGNCLVSEPELVVAVYEEEMDSSSPLQMTPLQMVSEESSDWVFKQVEKIQSCVGLFYDGYEEQLRALLVAIEAGQSTVEQSSVKKKRELRRLHCSINYDNKEGTSGRSISKGREVIFVNEA</sequence>
<feature type="compositionally biased region" description="Polar residues" evidence="1">
    <location>
        <begin position="323"/>
        <end position="335"/>
    </location>
</feature>
<dbReference type="Proteomes" id="UP000619265">
    <property type="component" value="Unassembled WGS sequence"/>
</dbReference>
<evidence type="ECO:0000313" key="3">
    <source>
        <dbReference type="Proteomes" id="UP000619265"/>
    </source>
</evidence>
<comment type="caution">
    <text evidence="2">The sequence shown here is derived from an EMBL/GenBank/DDBJ whole genome shotgun (WGS) entry which is preliminary data.</text>
</comment>
<feature type="compositionally biased region" description="Polar residues" evidence="1">
    <location>
        <begin position="253"/>
        <end position="267"/>
    </location>
</feature>
<evidence type="ECO:0000313" key="2">
    <source>
        <dbReference type="EMBL" id="KAF5446051.1"/>
    </source>
</evidence>
<feature type="region of interest" description="Disordered" evidence="1">
    <location>
        <begin position="309"/>
        <end position="335"/>
    </location>
</feature>
<dbReference type="EMBL" id="LIHL02000014">
    <property type="protein sequence ID" value="KAF5446051.1"/>
    <property type="molecule type" value="Genomic_DNA"/>
</dbReference>
<feature type="region of interest" description="Disordered" evidence="1">
    <location>
        <begin position="220"/>
        <end position="297"/>
    </location>
</feature>
<feature type="region of interest" description="Disordered" evidence="1">
    <location>
        <begin position="349"/>
        <end position="371"/>
    </location>
</feature>
<protein>
    <submittedName>
        <fullName evidence="2">Uncharacterized protein</fullName>
    </submittedName>
</protein>
<name>A0A833WWD3_JUGRE</name>
<dbReference type="AlphaFoldDB" id="A0A833WWD3"/>
<proteinExistence type="predicted"/>
<dbReference type="Gramene" id="Jr14_02420_p1">
    <property type="protein sequence ID" value="cds.Jr14_02420_p1"/>
    <property type="gene ID" value="Jr14_02420"/>
</dbReference>
<reference evidence="2" key="1">
    <citation type="submission" date="2015-10" db="EMBL/GenBank/DDBJ databases">
        <authorList>
            <person name="Martinez-Garcia P.J."/>
            <person name="Crepeau M.W."/>
            <person name="Puiu D."/>
            <person name="Gonzalez-Ibeas D."/>
            <person name="Whalen J."/>
            <person name="Stevens K."/>
            <person name="Paul R."/>
            <person name="Butterfield T."/>
            <person name="Britton M."/>
            <person name="Reagan R."/>
            <person name="Chakraborty S."/>
            <person name="Walawage S.L."/>
            <person name="Vasquez-Gross H.A."/>
            <person name="Cardeno C."/>
            <person name="Famula R."/>
            <person name="Pratt K."/>
            <person name="Kuruganti S."/>
            <person name="Aradhya M.K."/>
            <person name="Leslie C.A."/>
            <person name="Dandekar A.M."/>
            <person name="Salzberg S.L."/>
            <person name="Wegrzyn J.L."/>
            <person name="Langley C.H."/>
            <person name="Neale D.B."/>
        </authorList>
    </citation>
    <scope>NUCLEOTIDE SEQUENCE</scope>
    <source>
        <tissue evidence="2">Leaves</tissue>
    </source>
</reference>
<gene>
    <name evidence="2" type="ORF">F2P56_031712</name>
</gene>